<protein>
    <submittedName>
        <fullName evidence="1">(Mediterranean fruit fly) hypothetical protein</fullName>
    </submittedName>
</protein>
<reference evidence="1" key="1">
    <citation type="submission" date="2020-11" db="EMBL/GenBank/DDBJ databases">
        <authorList>
            <person name="Whitehead M."/>
        </authorList>
    </citation>
    <scope>NUCLEOTIDE SEQUENCE</scope>
    <source>
        <strain evidence="1">EGII</strain>
    </source>
</reference>
<evidence type="ECO:0000313" key="2">
    <source>
        <dbReference type="Proteomes" id="UP000606786"/>
    </source>
</evidence>
<keyword evidence="2" id="KW-1185">Reference proteome</keyword>
<proteinExistence type="predicted"/>
<gene>
    <name evidence="1" type="ORF">CCAP1982_LOCUS8609</name>
</gene>
<dbReference type="AlphaFoldDB" id="A0A811UMX5"/>
<accession>A0A811UMX5</accession>
<organism evidence="1 2">
    <name type="scientific">Ceratitis capitata</name>
    <name type="common">Mediterranean fruit fly</name>
    <name type="synonym">Tephritis capitata</name>
    <dbReference type="NCBI Taxonomy" id="7213"/>
    <lineage>
        <taxon>Eukaryota</taxon>
        <taxon>Metazoa</taxon>
        <taxon>Ecdysozoa</taxon>
        <taxon>Arthropoda</taxon>
        <taxon>Hexapoda</taxon>
        <taxon>Insecta</taxon>
        <taxon>Pterygota</taxon>
        <taxon>Neoptera</taxon>
        <taxon>Endopterygota</taxon>
        <taxon>Diptera</taxon>
        <taxon>Brachycera</taxon>
        <taxon>Muscomorpha</taxon>
        <taxon>Tephritoidea</taxon>
        <taxon>Tephritidae</taxon>
        <taxon>Ceratitis</taxon>
        <taxon>Ceratitis</taxon>
    </lineage>
</organism>
<dbReference type="EMBL" id="CAJHJT010000012">
    <property type="protein sequence ID" value="CAD7000114.1"/>
    <property type="molecule type" value="Genomic_DNA"/>
</dbReference>
<comment type="caution">
    <text evidence="1">The sequence shown here is derived from an EMBL/GenBank/DDBJ whole genome shotgun (WGS) entry which is preliminary data.</text>
</comment>
<name>A0A811UMX5_CERCA</name>
<evidence type="ECO:0000313" key="1">
    <source>
        <dbReference type="EMBL" id="CAD7000114.1"/>
    </source>
</evidence>
<sequence>MDKWLDRDDASILMAEGGKTLQSCLGRGQNGFLAASAAIKRKVNAYMQEDVRVPASACGIRKRNLAHSITAEDVLTILLKADGSGWDPSTKDLKQETFYPLFRQNIEYRDFFHVRKPD</sequence>
<dbReference type="Proteomes" id="UP000606786">
    <property type="component" value="Unassembled WGS sequence"/>
</dbReference>